<name>A0A380X4E1_AVIPA</name>
<gene>
    <name evidence="1" type="ORF">NCTC10926_00950</name>
</gene>
<dbReference type="EMBL" id="UFSW01000001">
    <property type="protein sequence ID" value="SUU97557.1"/>
    <property type="molecule type" value="Genomic_DNA"/>
</dbReference>
<protein>
    <submittedName>
        <fullName evidence="1">Replication protein P</fullName>
    </submittedName>
</protein>
<dbReference type="Pfam" id="PF06992">
    <property type="entry name" value="Phage_lambda_P"/>
    <property type="match status" value="1"/>
</dbReference>
<evidence type="ECO:0000313" key="1">
    <source>
        <dbReference type="EMBL" id="SUU97557.1"/>
    </source>
</evidence>
<sequence>MEHRGRLEGNAVIRQVNPQTMQSAIGMQAKLPGQPQQKSQRLPNEIEKLVDQIFSQLFAACPAMRSQFDEVQLPITKRTWVLGFAENNIRTIEQVRAGMRKVRSKPDDYFPSVGKFISWCKQDRYEALGLPSEDELYQRLKKFQGYGMLEIHKFHFESDAEYWLLTDLYCNNREATEEKLCKAVSKALKAMAARLEAGETLPKPQITLPAKPSFVPPERQREINLRGIAACKAALGIL</sequence>
<dbReference type="AlphaFoldDB" id="A0A380X4E1"/>
<dbReference type="GO" id="GO:0006270">
    <property type="term" value="P:DNA replication initiation"/>
    <property type="evidence" value="ECO:0007669"/>
    <property type="project" value="InterPro"/>
</dbReference>
<dbReference type="InterPro" id="IPR009731">
    <property type="entry name" value="P-like"/>
</dbReference>
<reference evidence="1 2" key="1">
    <citation type="submission" date="2018-06" db="EMBL/GenBank/DDBJ databases">
        <authorList>
            <consortium name="Pathogen Informatics"/>
            <person name="Doyle S."/>
        </authorList>
    </citation>
    <scope>NUCLEOTIDE SEQUENCE [LARGE SCALE GENOMIC DNA]</scope>
    <source>
        <strain evidence="1 2">NCTC10926</strain>
    </source>
</reference>
<organism evidence="1 2">
    <name type="scientific">Avibacterium paragallinarum</name>
    <name type="common">Haemophilus gallinarum</name>
    <dbReference type="NCBI Taxonomy" id="728"/>
    <lineage>
        <taxon>Bacteria</taxon>
        <taxon>Pseudomonadati</taxon>
        <taxon>Pseudomonadota</taxon>
        <taxon>Gammaproteobacteria</taxon>
        <taxon>Pasteurellales</taxon>
        <taxon>Pasteurellaceae</taxon>
        <taxon>Avibacterium</taxon>
    </lineage>
</organism>
<dbReference type="Proteomes" id="UP000254620">
    <property type="component" value="Unassembled WGS sequence"/>
</dbReference>
<proteinExistence type="predicted"/>
<accession>A0A380X4E1</accession>
<evidence type="ECO:0000313" key="2">
    <source>
        <dbReference type="Proteomes" id="UP000254620"/>
    </source>
</evidence>